<name>A0ACC0KKA8_CHOFU</name>
<evidence type="ECO:0000313" key="1">
    <source>
        <dbReference type="EMBL" id="KAI8436581.1"/>
    </source>
</evidence>
<evidence type="ECO:0000313" key="2">
    <source>
        <dbReference type="Proteomes" id="UP001064048"/>
    </source>
</evidence>
<keyword evidence="2" id="KW-1185">Reference proteome</keyword>
<reference evidence="1 2" key="1">
    <citation type="journal article" date="2022" name="Genome Biol. Evol.">
        <title>The Spruce Budworm Genome: Reconstructing the Evolutionary History of Antifreeze Proteins.</title>
        <authorList>
            <person name="Beliveau C."/>
            <person name="Gagne P."/>
            <person name="Picq S."/>
            <person name="Vernygora O."/>
            <person name="Keeling C.I."/>
            <person name="Pinkney K."/>
            <person name="Doucet D."/>
            <person name="Wen F."/>
            <person name="Johnston J.S."/>
            <person name="Maaroufi H."/>
            <person name="Boyle B."/>
            <person name="Laroche J."/>
            <person name="Dewar K."/>
            <person name="Juretic N."/>
            <person name="Blackburn G."/>
            <person name="Nisole A."/>
            <person name="Brunet B."/>
            <person name="Brandao M."/>
            <person name="Lumley L."/>
            <person name="Duan J."/>
            <person name="Quan G."/>
            <person name="Lucarotti C.J."/>
            <person name="Roe A.D."/>
            <person name="Sperling F.A.H."/>
            <person name="Levesque R.C."/>
            <person name="Cusson M."/>
        </authorList>
    </citation>
    <scope>NUCLEOTIDE SEQUENCE [LARGE SCALE GENOMIC DNA]</scope>
    <source>
        <strain evidence="1">Glfc:IPQL:Cfum</strain>
    </source>
</reference>
<protein>
    <submittedName>
        <fullName evidence="1">Uncharacterized protein</fullName>
    </submittedName>
</protein>
<dbReference type="Proteomes" id="UP001064048">
    <property type="component" value="Chromosome 17"/>
</dbReference>
<sequence>MTAFENLSTSQKLRASLHKDVRAICTESLHLLGMTMTKPAMDIVAELIYRKLSVYATDLEAFSKHAKRNTINSEDVKLLVRRNPSLKTRLNTIQASNPGAKDKRRKTVATTNSTSKFITTPISKPKETLRPNTEGKHNDGGESHVKDLGEGRTDLGGSGNDLGESSTVLGETRMDLGETRKDLDEGSSKVGDYFESRITDEVQDMSVEDTIDLTFD</sequence>
<accession>A0ACC0KKA8</accession>
<comment type="caution">
    <text evidence="1">The sequence shown here is derived from an EMBL/GenBank/DDBJ whole genome shotgun (WGS) entry which is preliminary data.</text>
</comment>
<proteinExistence type="predicted"/>
<dbReference type="EMBL" id="CM046117">
    <property type="protein sequence ID" value="KAI8436581.1"/>
    <property type="molecule type" value="Genomic_DNA"/>
</dbReference>
<organism evidence="1 2">
    <name type="scientific">Choristoneura fumiferana</name>
    <name type="common">Spruce budworm moth</name>
    <name type="synonym">Archips fumiferana</name>
    <dbReference type="NCBI Taxonomy" id="7141"/>
    <lineage>
        <taxon>Eukaryota</taxon>
        <taxon>Metazoa</taxon>
        <taxon>Ecdysozoa</taxon>
        <taxon>Arthropoda</taxon>
        <taxon>Hexapoda</taxon>
        <taxon>Insecta</taxon>
        <taxon>Pterygota</taxon>
        <taxon>Neoptera</taxon>
        <taxon>Endopterygota</taxon>
        <taxon>Lepidoptera</taxon>
        <taxon>Glossata</taxon>
        <taxon>Ditrysia</taxon>
        <taxon>Tortricoidea</taxon>
        <taxon>Tortricidae</taxon>
        <taxon>Tortricinae</taxon>
        <taxon>Choristoneura</taxon>
    </lineage>
</organism>
<gene>
    <name evidence="1" type="ORF">MSG28_010108</name>
</gene>